<dbReference type="EMBL" id="GBRH01275381">
    <property type="protein sequence ID" value="JAD22514.1"/>
    <property type="molecule type" value="Transcribed_RNA"/>
</dbReference>
<proteinExistence type="predicted"/>
<sequence length="54" mass="5973">MAPHLDLLDLFHLASAAPIRNCFSLLDRFLSRFVSSVLGWCGSSEGNALLLSYF</sequence>
<name>A0A0A8Y9L9_ARUDO</name>
<reference evidence="1" key="2">
    <citation type="journal article" date="2015" name="Data Brief">
        <title>Shoot transcriptome of the giant reed, Arundo donax.</title>
        <authorList>
            <person name="Barrero R.A."/>
            <person name="Guerrero F.D."/>
            <person name="Moolhuijzen P."/>
            <person name="Goolsby J.A."/>
            <person name="Tidwell J."/>
            <person name="Bellgard S.E."/>
            <person name="Bellgard M.I."/>
        </authorList>
    </citation>
    <scope>NUCLEOTIDE SEQUENCE</scope>
    <source>
        <tissue evidence="1">Shoot tissue taken approximately 20 cm above the soil surface</tissue>
    </source>
</reference>
<accession>A0A0A8Y9L9</accession>
<organism evidence="1">
    <name type="scientific">Arundo donax</name>
    <name type="common">Giant reed</name>
    <name type="synonym">Donax arundinaceus</name>
    <dbReference type="NCBI Taxonomy" id="35708"/>
    <lineage>
        <taxon>Eukaryota</taxon>
        <taxon>Viridiplantae</taxon>
        <taxon>Streptophyta</taxon>
        <taxon>Embryophyta</taxon>
        <taxon>Tracheophyta</taxon>
        <taxon>Spermatophyta</taxon>
        <taxon>Magnoliopsida</taxon>
        <taxon>Liliopsida</taxon>
        <taxon>Poales</taxon>
        <taxon>Poaceae</taxon>
        <taxon>PACMAD clade</taxon>
        <taxon>Arundinoideae</taxon>
        <taxon>Arundineae</taxon>
        <taxon>Arundo</taxon>
    </lineage>
</organism>
<dbReference type="AlphaFoldDB" id="A0A0A8Y9L9"/>
<protein>
    <submittedName>
        <fullName evidence="1">Uncharacterized protein</fullName>
    </submittedName>
</protein>
<evidence type="ECO:0000313" key="1">
    <source>
        <dbReference type="EMBL" id="JAD22514.1"/>
    </source>
</evidence>
<reference evidence="1" key="1">
    <citation type="submission" date="2014-09" db="EMBL/GenBank/DDBJ databases">
        <authorList>
            <person name="Magalhaes I.L.F."/>
            <person name="Oliveira U."/>
            <person name="Santos F.R."/>
            <person name="Vidigal T.H.D.A."/>
            <person name="Brescovit A.D."/>
            <person name="Santos A.J."/>
        </authorList>
    </citation>
    <scope>NUCLEOTIDE SEQUENCE</scope>
    <source>
        <tissue evidence="1">Shoot tissue taken approximately 20 cm above the soil surface</tissue>
    </source>
</reference>